<accession>A0A8K0GAC3</accession>
<feature type="non-terminal residue" evidence="2">
    <location>
        <position position="220"/>
    </location>
</feature>
<dbReference type="OrthoDB" id="122438at2759"/>
<comment type="caution">
    <text evidence="2">The sequence shown here is derived from an EMBL/GenBank/DDBJ whole genome shotgun (WGS) entry which is preliminary data.</text>
</comment>
<organism evidence="2 3">
    <name type="scientific">Ignelater luminosus</name>
    <name type="common">Cucubano</name>
    <name type="synonym">Pyrophorus luminosus</name>
    <dbReference type="NCBI Taxonomy" id="2038154"/>
    <lineage>
        <taxon>Eukaryota</taxon>
        <taxon>Metazoa</taxon>
        <taxon>Ecdysozoa</taxon>
        <taxon>Arthropoda</taxon>
        <taxon>Hexapoda</taxon>
        <taxon>Insecta</taxon>
        <taxon>Pterygota</taxon>
        <taxon>Neoptera</taxon>
        <taxon>Endopterygota</taxon>
        <taxon>Coleoptera</taxon>
        <taxon>Polyphaga</taxon>
        <taxon>Elateriformia</taxon>
        <taxon>Elateroidea</taxon>
        <taxon>Elateridae</taxon>
        <taxon>Agrypninae</taxon>
        <taxon>Pyrophorini</taxon>
        <taxon>Ignelater</taxon>
    </lineage>
</organism>
<dbReference type="Proteomes" id="UP000801492">
    <property type="component" value="Unassembled WGS sequence"/>
</dbReference>
<dbReference type="InterPro" id="IPR029526">
    <property type="entry name" value="PGBD"/>
</dbReference>
<protein>
    <recommendedName>
        <fullName evidence="1">PiggyBac transposable element-derived protein domain-containing protein</fullName>
    </recommendedName>
</protein>
<feature type="domain" description="PiggyBac transposable element-derived protein" evidence="1">
    <location>
        <begin position="100"/>
        <end position="191"/>
    </location>
</feature>
<dbReference type="EMBL" id="VTPC01012539">
    <property type="protein sequence ID" value="KAF2892124.1"/>
    <property type="molecule type" value="Genomic_DNA"/>
</dbReference>
<gene>
    <name evidence="2" type="ORF">ILUMI_14049</name>
</gene>
<dbReference type="AlphaFoldDB" id="A0A8K0GAC3"/>
<dbReference type="PANTHER" id="PTHR47272">
    <property type="entry name" value="DDE_TNP_1_7 DOMAIN-CONTAINING PROTEIN"/>
    <property type="match status" value="1"/>
</dbReference>
<evidence type="ECO:0000313" key="3">
    <source>
        <dbReference type="Proteomes" id="UP000801492"/>
    </source>
</evidence>
<keyword evidence="3" id="KW-1185">Reference proteome</keyword>
<evidence type="ECO:0000313" key="2">
    <source>
        <dbReference type="EMBL" id="KAF2892124.1"/>
    </source>
</evidence>
<reference evidence="2" key="1">
    <citation type="submission" date="2019-08" db="EMBL/GenBank/DDBJ databases">
        <title>The genome of the North American firefly Photinus pyralis.</title>
        <authorList>
            <consortium name="Photinus pyralis genome working group"/>
            <person name="Fallon T.R."/>
            <person name="Sander Lower S.E."/>
            <person name="Weng J.-K."/>
        </authorList>
    </citation>
    <scope>NUCLEOTIDE SEQUENCE</scope>
    <source>
        <strain evidence="2">TRF0915ILg1</strain>
        <tissue evidence="2">Whole body</tissue>
    </source>
</reference>
<evidence type="ECO:0000259" key="1">
    <source>
        <dbReference type="Pfam" id="PF13843"/>
    </source>
</evidence>
<dbReference type="Pfam" id="PF13843">
    <property type="entry name" value="DDE_Tnp_1_7"/>
    <property type="match status" value="1"/>
</dbReference>
<sequence>MPSSREEWRKPLSQKELEEAILHLLESKDDLEIFSDDDDDLNFDKNVLITHVTADSDENIDFELPNIENIDIENIPIIFEDQVIPSSTSLPNMLENLEPEQAYVYNFEVYTDQENDSERRGENETDLGACANVVIRLLRNVPQNINHRVYFDNYYTALPLTIQLAKRGILALGTVRSNRISNCPLPSEKELLKLSRGTSYEFLTTVDTIDTTTVACKDNK</sequence>
<proteinExistence type="predicted"/>
<name>A0A8K0GAC3_IGNLU</name>